<dbReference type="InterPro" id="IPR036097">
    <property type="entry name" value="HisK_dim/P_sf"/>
</dbReference>
<dbReference type="PROSITE" id="PS50109">
    <property type="entry name" value="HIS_KIN"/>
    <property type="match status" value="1"/>
</dbReference>
<sequence>MPQTPFVNTASPASSPQAGSSAASGLDFAALLDAAPDAIITYDRDFRILYANPQAIRISQLDADGSIGKTYWDIRPESRGTILEENFLAAMRHRVSRQFEFYCAPIGVWMDVLVMPFADGVAVFYKDISVAKLARDTRDIATKRLQQMFDAMPDSIVCLDRAWNFTFANWRAVDMFASGPLTGENFWYSLHRGVLEPFRSNYRKAMEQRVPTEFEAYYPEPVNLWLNIQSVPTDDGIIVFFRNITERRRGEEALRESEARYRLLTELNPQMIWMASDGTGVSYTNQRLLDYAGLSPNDNSNRDWLAIIHPEDQPLLLAAWQRVHASGEMLDVQLRLRQKSTGEYRWFLCRALPVPDDFTTGRRWLGVCIDIHDYRLTVEALGTSEARYRALIELNPQALWMSDAHGKITYANRGFSDYLGFTTADLDHWITAFHRDDRARILETWSQCVAAGSEYDNEARLIRARDGQSRWWWIRARPIRDASGAVLHWLGVAIDIDDRKTFAEMLLQKQAETERQRAELETIYDTAPVGLALFDPVEFRYLRVNDHQAAVIGLPKDKILGRSILEIAPLEGLKELFQQVAAGNTVRNNILEGELPTRPGQHRFWSVNYSPIYSADGKIEAIAAVVVEITHQKKAENALIQSEKLAAVGRLASSISHEINNPLEAITNLLYLIALTDDLSPSARAYVQTAQSELSRVCQIATQTLRFHRQAVRATNVTAAELVNAVLNLYQGRLANSSIKVEACYATTTRILCFENDIRQVLNNLIANAIDAMRQGGRLIVRAHDATDESRGKSRHGIRITIADTGHGMSPEVRARLFEPFYTTKDLNGTGLGLWISAGIVRRHQGRLSFRSTQHPIHHGTIFSLFLPWAEEPSPPVSQ</sequence>
<feature type="domain" description="PAS" evidence="7">
    <location>
        <begin position="516"/>
        <end position="594"/>
    </location>
</feature>
<evidence type="ECO:0000313" key="10">
    <source>
        <dbReference type="Proteomes" id="UP000647241"/>
    </source>
</evidence>
<accession>A0A917H0Z1</accession>
<feature type="domain" description="PAS" evidence="7">
    <location>
        <begin position="257"/>
        <end position="327"/>
    </location>
</feature>
<feature type="domain" description="PAC" evidence="8">
    <location>
        <begin position="589"/>
        <end position="641"/>
    </location>
</feature>
<dbReference type="EC" id="2.7.13.3" evidence="2"/>
<dbReference type="EMBL" id="BMGT01000001">
    <property type="protein sequence ID" value="GGG64050.1"/>
    <property type="molecule type" value="Genomic_DNA"/>
</dbReference>
<dbReference type="PRINTS" id="PR00344">
    <property type="entry name" value="BCTRLSENSOR"/>
</dbReference>
<dbReference type="SUPFAM" id="SSF55785">
    <property type="entry name" value="PYP-like sensor domain (PAS domain)"/>
    <property type="match status" value="5"/>
</dbReference>
<name>A0A917H0Z1_9BACT</name>
<dbReference type="InterPro" id="IPR000014">
    <property type="entry name" value="PAS"/>
</dbReference>
<dbReference type="SMART" id="SM00387">
    <property type="entry name" value="HATPase_c"/>
    <property type="match status" value="1"/>
</dbReference>
<dbReference type="InterPro" id="IPR003594">
    <property type="entry name" value="HATPase_dom"/>
</dbReference>
<dbReference type="InterPro" id="IPR003661">
    <property type="entry name" value="HisK_dim/P_dom"/>
</dbReference>
<dbReference type="InterPro" id="IPR052162">
    <property type="entry name" value="Sensor_kinase/Photoreceptor"/>
</dbReference>
<dbReference type="Pfam" id="PF02518">
    <property type="entry name" value="HATPase_c"/>
    <property type="match status" value="1"/>
</dbReference>
<reference evidence="9" key="1">
    <citation type="journal article" date="2014" name="Int. J. Syst. Evol. Microbiol.">
        <title>Complete genome sequence of Corynebacterium casei LMG S-19264T (=DSM 44701T), isolated from a smear-ripened cheese.</title>
        <authorList>
            <consortium name="US DOE Joint Genome Institute (JGI-PGF)"/>
            <person name="Walter F."/>
            <person name="Albersmeier A."/>
            <person name="Kalinowski J."/>
            <person name="Ruckert C."/>
        </authorList>
    </citation>
    <scope>NUCLEOTIDE SEQUENCE</scope>
    <source>
        <strain evidence="9">CGMCC 1.12997</strain>
    </source>
</reference>
<dbReference type="PROSITE" id="PS50112">
    <property type="entry name" value="PAS"/>
    <property type="match status" value="4"/>
</dbReference>
<feature type="domain" description="PAS" evidence="7">
    <location>
        <begin position="24"/>
        <end position="94"/>
    </location>
</feature>
<dbReference type="CDD" id="cd00082">
    <property type="entry name" value="HisKA"/>
    <property type="match status" value="1"/>
</dbReference>
<dbReference type="Pfam" id="PF08447">
    <property type="entry name" value="PAS_3"/>
    <property type="match status" value="2"/>
</dbReference>
<dbReference type="InterPro" id="IPR004358">
    <property type="entry name" value="Sig_transdc_His_kin-like_C"/>
</dbReference>
<feature type="domain" description="PAS" evidence="7">
    <location>
        <begin position="384"/>
        <end position="426"/>
    </location>
</feature>
<evidence type="ECO:0000256" key="4">
    <source>
        <dbReference type="ARBA" id="ARBA00022679"/>
    </source>
</evidence>
<dbReference type="SMART" id="SM00086">
    <property type="entry name" value="PAC"/>
    <property type="match status" value="3"/>
</dbReference>
<dbReference type="CDD" id="cd00130">
    <property type="entry name" value="PAS"/>
    <property type="match status" value="4"/>
</dbReference>
<gene>
    <name evidence="9" type="ORF">GCM10011585_02050</name>
</gene>
<evidence type="ECO:0000259" key="8">
    <source>
        <dbReference type="PROSITE" id="PS50113"/>
    </source>
</evidence>
<dbReference type="InterPro" id="IPR000700">
    <property type="entry name" value="PAS-assoc_C"/>
</dbReference>
<keyword evidence="3" id="KW-0597">Phosphoprotein</keyword>
<feature type="domain" description="Histidine kinase" evidence="6">
    <location>
        <begin position="654"/>
        <end position="871"/>
    </location>
</feature>
<evidence type="ECO:0000259" key="6">
    <source>
        <dbReference type="PROSITE" id="PS50109"/>
    </source>
</evidence>
<dbReference type="GO" id="GO:0000155">
    <property type="term" value="F:phosphorelay sensor kinase activity"/>
    <property type="evidence" value="ECO:0007669"/>
    <property type="project" value="InterPro"/>
</dbReference>
<protein>
    <recommendedName>
        <fullName evidence="2">histidine kinase</fullName>
        <ecNumber evidence="2">2.7.13.3</ecNumber>
    </recommendedName>
</protein>
<dbReference type="Pfam" id="PF08448">
    <property type="entry name" value="PAS_4"/>
    <property type="match status" value="3"/>
</dbReference>
<reference evidence="9" key="2">
    <citation type="submission" date="2020-09" db="EMBL/GenBank/DDBJ databases">
        <authorList>
            <person name="Sun Q."/>
            <person name="Zhou Y."/>
        </authorList>
    </citation>
    <scope>NUCLEOTIDE SEQUENCE</scope>
    <source>
        <strain evidence="9">CGMCC 1.12997</strain>
    </source>
</reference>
<dbReference type="SUPFAM" id="SSF47384">
    <property type="entry name" value="Homodimeric domain of signal transducing histidine kinase"/>
    <property type="match status" value="1"/>
</dbReference>
<comment type="caution">
    <text evidence="9">The sequence shown here is derived from an EMBL/GenBank/DDBJ whole genome shotgun (WGS) entry which is preliminary data.</text>
</comment>
<dbReference type="PANTHER" id="PTHR43304">
    <property type="entry name" value="PHYTOCHROME-LIKE PROTEIN CPH1"/>
    <property type="match status" value="1"/>
</dbReference>
<proteinExistence type="predicted"/>
<dbReference type="NCBIfam" id="TIGR00229">
    <property type="entry name" value="sensory_box"/>
    <property type="match status" value="4"/>
</dbReference>
<dbReference type="AlphaFoldDB" id="A0A917H0Z1"/>
<dbReference type="Gene3D" id="1.10.287.130">
    <property type="match status" value="1"/>
</dbReference>
<evidence type="ECO:0000313" key="9">
    <source>
        <dbReference type="EMBL" id="GGG64050.1"/>
    </source>
</evidence>
<evidence type="ECO:0000259" key="7">
    <source>
        <dbReference type="PROSITE" id="PS50112"/>
    </source>
</evidence>
<dbReference type="CDD" id="cd00075">
    <property type="entry name" value="HATPase"/>
    <property type="match status" value="1"/>
</dbReference>
<dbReference type="PROSITE" id="PS50113">
    <property type="entry name" value="PAC"/>
    <property type="match status" value="2"/>
</dbReference>
<dbReference type="FunFam" id="3.30.450.20:FF:000099">
    <property type="entry name" value="Sensory box sensor histidine kinase"/>
    <property type="match status" value="1"/>
</dbReference>
<feature type="domain" description="PAC" evidence="8">
    <location>
        <begin position="455"/>
        <end position="508"/>
    </location>
</feature>
<dbReference type="InterPro" id="IPR001610">
    <property type="entry name" value="PAC"/>
</dbReference>
<dbReference type="SMART" id="SM00388">
    <property type="entry name" value="HisKA"/>
    <property type="match status" value="1"/>
</dbReference>
<dbReference type="InterPro" id="IPR035965">
    <property type="entry name" value="PAS-like_dom_sf"/>
</dbReference>
<keyword evidence="5" id="KW-0418">Kinase</keyword>
<dbReference type="SUPFAM" id="SSF55874">
    <property type="entry name" value="ATPase domain of HSP90 chaperone/DNA topoisomerase II/histidine kinase"/>
    <property type="match status" value="1"/>
</dbReference>
<evidence type="ECO:0000256" key="3">
    <source>
        <dbReference type="ARBA" id="ARBA00022553"/>
    </source>
</evidence>
<dbReference type="Pfam" id="PF00512">
    <property type="entry name" value="HisKA"/>
    <property type="match status" value="1"/>
</dbReference>
<dbReference type="SMART" id="SM00091">
    <property type="entry name" value="PAS"/>
    <property type="match status" value="5"/>
</dbReference>
<dbReference type="Gene3D" id="3.30.450.20">
    <property type="entry name" value="PAS domain"/>
    <property type="match status" value="5"/>
</dbReference>
<evidence type="ECO:0000256" key="1">
    <source>
        <dbReference type="ARBA" id="ARBA00000085"/>
    </source>
</evidence>
<keyword evidence="4" id="KW-0808">Transferase</keyword>
<dbReference type="PANTHER" id="PTHR43304:SF1">
    <property type="entry name" value="PAC DOMAIN-CONTAINING PROTEIN"/>
    <property type="match status" value="1"/>
</dbReference>
<dbReference type="Gene3D" id="3.30.565.10">
    <property type="entry name" value="Histidine kinase-like ATPase, C-terminal domain"/>
    <property type="match status" value="1"/>
</dbReference>
<dbReference type="RefSeq" id="WP_188552311.1">
    <property type="nucleotide sequence ID" value="NZ_BMGT01000001.1"/>
</dbReference>
<evidence type="ECO:0000256" key="2">
    <source>
        <dbReference type="ARBA" id="ARBA00012438"/>
    </source>
</evidence>
<dbReference type="InterPro" id="IPR013656">
    <property type="entry name" value="PAS_4"/>
</dbReference>
<dbReference type="InterPro" id="IPR005467">
    <property type="entry name" value="His_kinase_dom"/>
</dbReference>
<evidence type="ECO:0000256" key="5">
    <source>
        <dbReference type="ARBA" id="ARBA00022777"/>
    </source>
</evidence>
<dbReference type="InterPro" id="IPR036890">
    <property type="entry name" value="HATPase_C_sf"/>
</dbReference>
<dbReference type="InterPro" id="IPR013655">
    <property type="entry name" value="PAS_fold_3"/>
</dbReference>
<dbReference type="Proteomes" id="UP000647241">
    <property type="component" value="Unassembled WGS sequence"/>
</dbReference>
<keyword evidence="10" id="KW-1185">Reference proteome</keyword>
<organism evidence="9 10">
    <name type="scientific">Edaphobacter dinghuensis</name>
    <dbReference type="NCBI Taxonomy" id="1560005"/>
    <lineage>
        <taxon>Bacteria</taxon>
        <taxon>Pseudomonadati</taxon>
        <taxon>Acidobacteriota</taxon>
        <taxon>Terriglobia</taxon>
        <taxon>Terriglobales</taxon>
        <taxon>Acidobacteriaceae</taxon>
        <taxon>Edaphobacter</taxon>
    </lineage>
</organism>
<comment type="catalytic activity">
    <reaction evidence="1">
        <text>ATP + protein L-histidine = ADP + protein N-phospho-L-histidine.</text>
        <dbReference type="EC" id="2.7.13.3"/>
    </reaction>
</comment>